<comment type="caution">
    <text evidence="6">The sequence shown here is derived from an EMBL/GenBank/DDBJ whole genome shotgun (WGS) entry which is preliminary data.</text>
</comment>
<keyword evidence="4 5" id="KW-0234">DNA repair</keyword>
<dbReference type="Pfam" id="PF02245">
    <property type="entry name" value="Pur_DNA_glyco"/>
    <property type="match status" value="1"/>
</dbReference>
<dbReference type="SUPFAM" id="SSF50486">
    <property type="entry name" value="FMT C-terminal domain-like"/>
    <property type="match status" value="1"/>
</dbReference>
<evidence type="ECO:0000256" key="1">
    <source>
        <dbReference type="ARBA" id="ARBA00009232"/>
    </source>
</evidence>
<name>A0A4R6JZ83_9ACTN</name>
<evidence type="ECO:0000313" key="7">
    <source>
        <dbReference type="Proteomes" id="UP000294901"/>
    </source>
</evidence>
<sequence length="209" mass="22129">MTYAWLDAPATAVADTARQLVGWLAVANGVTIRLTETEAYAGLGGDPASHAHRGRTSRNAAMFGPAGHLYLYRIYGMHTCANVTCGPAGQPAGVLLRAGEVVSGVDVARSRRPSAKRDIDLASGPARLVEALDLPLTAYGTSVVDGTGPLTLRPPAEPVPDKRVVAGPRVGVTAAHDLAWRFWIADDPTVSAYRRHVPRTSRKDPRGMS</sequence>
<dbReference type="RefSeq" id="WP_133875715.1">
    <property type="nucleotide sequence ID" value="NZ_BOMD01000121.1"/>
</dbReference>
<dbReference type="HAMAP" id="MF_00527">
    <property type="entry name" value="3MGH"/>
    <property type="match status" value="1"/>
</dbReference>
<evidence type="ECO:0000256" key="2">
    <source>
        <dbReference type="ARBA" id="ARBA00022763"/>
    </source>
</evidence>
<evidence type="ECO:0000256" key="4">
    <source>
        <dbReference type="ARBA" id="ARBA00023204"/>
    </source>
</evidence>
<accession>A0A4R6JZ83</accession>
<keyword evidence="7" id="KW-1185">Reference proteome</keyword>
<reference evidence="6 7" key="1">
    <citation type="submission" date="2019-03" db="EMBL/GenBank/DDBJ databases">
        <title>Sequencing the genomes of 1000 actinobacteria strains.</title>
        <authorList>
            <person name="Klenk H.-P."/>
        </authorList>
    </citation>
    <scope>NUCLEOTIDE SEQUENCE [LARGE SCALE GENOMIC DNA]</scope>
    <source>
        <strain evidence="6 7">DSM 43805</strain>
    </source>
</reference>
<dbReference type="EMBL" id="SNWR01000001">
    <property type="protein sequence ID" value="TDO41727.1"/>
    <property type="molecule type" value="Genomic_DNA"/>
</dbReference>
<comment type="similarity">
    <text evidence="1 5">Belongs to the DNA glycosylase MPG family.</text>
</comment>
<dbReference type="Gene3D" id="3.10.300.10">
    <property type="entry name" value="Methylpurine-DNA glycosylase (MPG)"/>
    <property type="match status" value="1"/>
</dbReference>
<dbReference type="PANTHER" id="PTHR10429">
    <property type="entry name" value="DNA-3-METHYLADENINE GLYCOSYLASE"/>
    <property type="match status" value="1"/>
</dbReference>
<keyword evidence="3 5" id="KW-0378">Hydrolase</keyword>
<dbReference type="InterPro" id="IPR036995">
    <property type="entry name" value="MPG_sf"/>
</dbReference>
<dbReference type="PANTHER" id="PTHR10429:SF0">
    <property type="entry name" value="DNA-3-METHYLADENINE GLYCOSYLASE"/>
    <property type="match status" value="1"/>
</dbReference>
<proteinExistence type="inferred from homology"/>
<organism evidence="6 7">
    <name type="scientific">Paractinoplanes brasiliensis</name>
    <dbReference type="NCBI Taxonomy" id="52695"/>
    <lineage>
        <taxon>Bacteria</taxon>
        <taxon>Bacillati</taxon>
        <taxon>Actinomycetota</taxon>
        <taxon>Actinomycetes</taxon>
        <taxon>Micromonosporales</taxon>
        <taxon>Micromonosporaceae</taxon>
        <taxon>Paractinoplanes</taxon>
    </lineage>
</organism>
<dbReference type="CDD" id="cd00540">
    <property type="entry name" value="AAG"/>
    <property type="match status" value="1"/>
</dbReference>
<dbReference type="InterPro" id="IPR011034">
    <property type="entry name" value="Formyl_transferase-like_C_sf"/>
</dbReference>
<gene>
    <name evidence="6" type="ORF">C8E87_5466</name>
</gene>
<dbReference type="NCBIfam" id="NF002003">
    <property type="entry name" value="PRK00802.1-3"/>
    <property type="match status" value="1"/>
</dbReference>
<dbReference type="OrthoDB" id="9794313at2"/>
<dbReference type="GO" id="GO:0006284">
    <property type="term" value="P:base-excision repair"/>
    <property type="evidence" value="ECO:0007669"/>
    <property type="project" value="InterPro"/>
</dbReference>
<dbReference type="GO" id="GO:0003905">
    <property type="term" value="F:alkylbase DNA N-glycosylase activity"/>
    <property type="evidence" value="ECO:0007669"/>
    <property type="project" value="InterPro"/>
</dbReference>
<evidence type="ECO:0000313" key="6">
    <source>
        <dbReference type="EMBL" id="TDO41727.1"/>
    </source>
</evidence>
<keyword evidence="2 5" id="KW-0227">DNA damage</keyword>
<protein>
    <recommendedName>
        <fullName evidence="5">Putative 3-methyladenine DNA glycosylase</fullName>
        <ecNumber evidence="5">3.2.2.-</ecNumber>
    </recommendedName>
</protein>
<evidence type="ECO:0000256" key="3">
    <source>
        <dbReference type="ARBA" id="ARBA00022801"/>
    </source>
</evidence>
<dbReference type="EC" id="3.2.2.-" evidence="5"/>
<dbReference type="NCBIfam" id="TIGR00567">
    <property type="entry name" value="3mg"/>
    <property type="match status" value="1"/>
</dbReference>
<evidence type="ECO:0000256" key="5">
    <source>
        <dbReference type="HAMAP-Rule" id="MF_00527"/>
    </source>
</evidence>
<dbReference type="Proteomes" id="UP000294901">
    <property type="component" value="Unassembled WGS sequence"/>
</dbReference>
<dbReference type="AlphaFoldDB" id="A0A4R6JZ83"/>
<dbReference type="InterPro" id="IPR003180">
    <property type="entry name" value="MPG"/>
</dbReference>
<dbReference type="GO" id="GO:0003677">
    <property type="term" value="F:DNA binding"/>
    <property type="evidence" value="ECO:0007669"/>
    <property type="project" value="InterPro"/>
</dbReference>